<evidence type="ECO:0000256" key="4">
    <source>
        <dbReference type="ARBA" id="ARBA00022692"/>
    </source>
</evidence>
<keyword evidence="9" id="KW-1185">Reference proteome</keyword>
<feature type="transmembrane region" description="Helical" evidence="7">
    <location>
        <begin position="313"/>
        <end position="331"/>
    </location>
</feature>
<evidence type="ECO:0000313" key="8">
    <source>
        <dbReference type="EMBL" id="PTQ45576.1"/>
    </source>
</evidence>
<keyword evidence="6 7" id="KW-0472">Membrane</keyword>
<dbReference type="AlphaFoldDB" id="A0A2R6XHJ5"/>
<reference evidence="9" key="1">
    <citation type="journal article" date="2017" name="Cell">
        <title>Insights into land plant evolution garnered from the Marchantia polymorpha genome.</title>
        <authorList>
            <person name="Bowman J.L."/>
            <person name="Kohchi T."/>
            <person name="Yamato K.T."/>
            <person name="Jenkins J."/>
            <person name="Shu S."/>
            <person name="Ishizaki K."/>
            <person name="Yamaoka S."/>
            <person name="Nishihama R."/>
            <person name="Nakamura Y."/>
            <person name="Berger F."/>
            <person name="Adam C."/>
            <person name="Aki S.S."/>
            <person name="Althoff F."/>
            <person name="Araki T."/>
            <person name="Arteaga-Vazquez M.A."/>
            <person name="Balasubrmanian S."/>
            <person name="Barry K."/>
            <person name="Bauer D."/>
            <person name="Boehm C.R."/>
            <person name="Briginshaw L."/>
            <person name="Caballero-Perez J."/>
            <person name="Catarino B."/>
            <person name="Chen F."/>
            <person name="Chiyoda S."/>
            <person name="Chovatia M."/>
            <person name="Davies K.M."/>
            <person name="Delmans M."/>
            <person name="Demura T."/>
            <person name="Dierschke T."/>
            <person name="Dolan L."/>
            <person name="Dorantes-Acosta A.E."/>
            <person name="Eklund D.M."/>
            <person name="Florent S.N."/>
            <person name="Flores-Sandoval E."/>
            <person name="Fujiyama A."/>
            <person name="Fukuzawa H."/>
            <person name="Galik B."/>
            <person name="Grimanelli D."/>
            <person name="Grimwood J."/>
            <person name="Grossniklaus U."/>
            <person name="Hamada T."/>
            <person name="Haseloff J."/>
            <person name="Hetherington A.J."/>
            <person name="Higo A."/>
            <person name="Hirakawa Y."/>
            <person name="Hundley H.N."/>
            <person name="Ikeda Y."/>
            <person name="Inoue K."/>
            <person name="Inoue S.I."/>
            <person name="Ishida S."/>
            <person name="Jia Q."/>
            <person name="Kakita M."/>
            <person name="Kanazawa T."/>
            <person name="Kawai Y."/>
            <person name="Kawashima T."/>
            <person name="Kennedy M."/>
            <person name="Kinose K."/>
            <person name="Kinoshita T."/>
            <person name="Kohara Y."/>
            <person name="Koide E."/>
            <person name="Komatsu K."/>
            <person name="Kopischke S."/>
            <person name="Kubo M."/>
            <person name="Kyozuka J."/>
            <person name="Lagercrantz U."/>
            <person name="Lin S.S."/>
            <person name="Lindquist E."/>
            <person name="Lipzen A.M."/>
            <person name="Lu C.W."/>
            <person name="De Luna E."/>
            <person name="Martienssen R.A."/>
            <person name="Minamino N."/>
            <person name="Mizutani M."/>
            <person name="Mizutani M."/>
            <person name="Mochizuki N."/>
            <person name="Monte I."/>
            <person name="Mosher R."/>
            <person name="Nagasaki H."/>
            <person name="Nakagami H."/>
            <person name="Naramoto S."/>
            <person name="Nishitani K."/>
            <person name="Ohtani M."/>
            <person name="Okamoto T."/>
            <person name="Okumura M."/>
            <person name="Phillips J."/>
            <person name="Pollak B."/>
            <person name="Reinders A."/>
            <person name="Rovekamp M."/>
            <person name="Sano R."/>
            <person name="Sawa S."/>
            <person name="Schmid M.W."/>
            <person name="Shirakawa M."/>
            <person name="Solano R."/>
            <person name="Spunde A."/>
            <person name="Suetsugu N."/>
            <person name="Sugano S."/>
            <person name="Sugiyama A."/>
            <person name="Sun R."/>
            <person name="Suzuki Y."/>
            <person name="Takenaka M."/>
            <person name="Takezawa D."/>
            <person name="Tomogane H."/>
            <person name="Tsuzuki M."/>
            <person name="Ueda T."/>
            <person name="Umeda M."/>
            <person name="Ward J.M."/>
            <person name="Watanabe Y."/>
            <person name="Yazaki K."/>
            <person name="Yokoyama R."/>
            <person name="Yoshitake Y."/>
            <person name="Yotsui I."/>
            <person name="Zachgo S."/>
            <person name="Schmutz J."/>
        </authorList>
    </citation>
    <scope>NUCLEOTIDE SEQUENCE [LARGE SCALE GENOMIC DNA]</scope>
    <source>
        <strain evidence="9">Tak-1</strain>
    </source>
</reference>
<proteinExistence type="inferred from homology"/>
<comment type="subcellular location">
    <subcellularLocation>
        <location evidence="1">Membrane</location>
        <topology evidence="1">Multi-pass membrane protein</topology>
    </subcellularLocation>
</comment>
<keyword evidence="5 7" id="KW-1133">Transmembrane helix</keyword>
<evidence type="ECO:0000256" key="1">
    <source>
        <dbReference type="ARBA" id="ARBA00004141"/>
    </source>
</evidence>
<evidence type="ECO:0008006" key="10">
    <source>
        <dbReference type="Google" id="ProtNLM"/>
    </source>
</evidence>
<dbReference type="OMA" id="HVAVMIV"/>
<feature type="transmembrane region" description="Helical" evidence="7">
    <location>
        <begin position="506"/>
        <end position="526"/>
    </location>
</feature>
<feature type="transmembrane region" description="Helical" evidence="7">
    <location>
        <begin position="478"/>
        <end position="500"/>
    </location>
</feature>
<dbReference type="EMBL" id="KZ772686">
    <property type="protein sequence ID" value="PTQ45576.1"/>
    <property type="molecule type" value="Genomic_DNA"/>
</dbReference>
<evidence type="ECO:0000313" key="9">
    <source>
        <dbReference type="Proteomes" id="UP000244005"/>
    </source>
</evidence>
<sequence length="624" mass="67314">MKSGQDLTGQPKTLRITKKPILSGEGDMETWRADDAQTHLLSVTDGDTIYDIARDRYRERKWRKVLIGDYDWGFLCTPSLPWGARRSPPPFFEKDEKISLLLALVMGLQHALAMVAGVVTTPVILSSLHNGNFTPGEQQYVVSAAMIVSGLASFIQMTQFRIPYTNYVIGSGMLSVMGVTFAYLPVALQTIATLRTCSCDGVSCFKGDSCDLCTGNLSGDCLTGQEAYGRVLGSILVTSWFQIALSFCPKKFLKKVFPPVVTGSTIILIGASLITSGFSQWGGGTTCANQVLTSKTPCDGNGEVELPFGDRHYIELGLVVVATLIIVEIFGSPILRNTQVIVGLVVGMAVASSVHVTKCEGTKCSKYRFVTFDKIPEAPWITFLWRYTFPLGIYPPALLPMLLAGITSMVETIGDVSATYEASHLHPSGTEYEKSLQGGVLADGINSVWASLATTLPVVTYAQNNGVISLSGCASRRAGYGCCFWMILFGTCAKFAALILSIPNCILGAMTTFLFSGVMVSGIKLLSPPKGLSRRDRFIVTMALGVGLGVNLVPAWVNISGQSNYPNEGNLWPVDKSWSKEYRGFRDAVIQVLSNGFSSGGLVAVVLNLVIPTDEDDITNLPRA</sequence>
<evidence type="ECO:0000256" key="2">
    <source>
        <dbReference type="ARBA" id="ARBA00008821"/>
    </source>
</evidence>
<name>A0A2R6XHJ5_MARPO</name>
<feature type="transmembrane region" description="Helical" evidence="7">
    <location>
        <begin position="260"/>
        <end position="281"/>
    </location>
</feature>
<keyword evidence="4 7" id="KW-0812">Transmembrane</keyword>
<feature type="transmembrane region" description="Helical" evidence="7">
    <location>
        <begin position="167"/>
        <end position="186"/>
    </location>
</feature>
<dbReference type="GO" id="GO:0005886">
    <property type="term" value="C:plasma membrane"/>
    <property type="evidence" value="ECO:0000318"/>
    <property type="project" value="GO_Central"/>
</dbReference>
<dbReference type="PANTHER" id="PTHR42810:SF2">
    <property type="entry name" value="PURINE PERMEASE C1399.01C-RELATED"/>
    <property type="match status" value="1"/>
</dbReference>
<feature type="transmembrane region" description="Helical" evidence="7">
    <location>
        <begin position="98"/>
        <end position="119"/>
    </location>
</feature>
<gene>
    <name evidence="8" type="ORF">MARPO_0014s0107</name>
</gene>
<dbReference type="Proteomes" id="UP000244005">
    <property type="component" value="Unassembled WGS sequence"/>
</dbReference>
<dbReference type="NCBIfam" id="TIGR00801">
    <property type="entry name" value="ncs2"/>
    <property type="match status" value="1"/>
</dbReference>
<dbReference type="InterPro" id="IPR006043">
    <property type="entry name" value="NCS2"/>
</dbReference>
<feature type="transmembrane region" description="Helical" evidence="7">
    <location>
        <begin position="538"/>
        <end position="557"/>
    </location>
</feature>
<dbReference type="Pfam" id="PF00860">
    <property type="entry name" value="Xan_ur_permease"/>
    <property type="match status" value="1"/>
</dbReference>
<dbReference type="GO" id="GO:0042907">
    <property type="term" value="F:xanthine transmembrane transporter activity"/>
    <property type="evidence" value="ECO:0000318"/>
    <property type="project" value="GO_Central"/>
</dbReference>
<evidence type="ECO:0000256" key="6">
    <source>
        <dbReference type="ARBA" id="ARBA00023136"/>
    </source>
</evidence>
<evidence type="ECO:0000256" key="7">
    <source>
        <dbReference type="SAM" id="Phobius"/>
    </source>
</evidence>
<dbReference type="InterPro" id="IPR006042">
    <property type="entry name" value="Xan_ur_permease"/>
</dbReference>
<evidence type="ECO:0000256" key="5">
    <source>
        <dbReference type="ARBA" id="ARBA00022989"/>
    </source>
</evidence>
<feature type="transmembrane region" description="Helical" evidence="7">
    <location>
        <begin position="227"/>
        <end position="248"/>
    </location>
</feature>
<dbReference type="PANTHER" id="PTHR42810">
    <property type="entry name" value="PURINE PERMEASE C1399.01C-RELATED"/>
    <property type="match status" value="1"/>
</dbReference>
<evidence type="ECO:0000256" key="3">
    <source>
        <dbReference type="ARBA" id="ARBA00022448"/>
    </source>
</evidence>
<organism evidence="8 9">
    <name type="scientific">Marchantia polymorpha</name>
    <name type="common">Common liverwort</name>
    <name type="synonym">Marchantia aquatica</name>
    <dbReference type="NCBI Taxonomy" id="3197"/>
    <lineage>
        <taxon>Eukaryota</taxon>
        <taxon>Viridiplantae</taxon>
        <taxon>Streptophyta</taxon>
        <taxon>Embryophyta</taxon>
        <taxon>Marchantiophyta</taxon>
        <taxon>Marchantiopsida</taxon>
        <taxon>Marchantiidae</taxon>
        <taxon>Marchantiales</taxon>
        <taxon>Marchantiaceae</taxon>
        <taxon>Marchantia</taxon>
    </lineage>
</organism>
<dbReference type="GO" id="GO:0042906">
    <property type="term" value="P:xanthine transport"/>
    <property type="evidence" value="ECO:0000318"/>
    <property type="project" value="GO_Central"/>
</dbReference>
<keyword evidence="3" id="KW-0813">Transport</keyword>
<feature type="transmembrane region" description="Helical" evidence="7">
    <location>
        <begin position="139"/>
        <end position="155"/>
    </location>
</feature>
<dbReference type="OrthoDB" id="1641903at2759"/>
<comment type="similarity">
    <text evidence="2">Belongs to the nucleobase:cation symporter-2 (NCS2) (TC 2.A.40) family.</text>
</comment>
<dbReference type="Gramene" id="Mp1g11200.1">
    <property type="protein sequence ID" value="Mp1g11200.1.cds"/>
    <property type="gene ID" value="Mp1g11200"/>
</dbReference>
<accession>A0A2R6XHJ5</accession>
<protein>
    <recommendedName>
        <fullName evidence="10">Purine permease</fullName>
    </recommendedName>
</protein>